<dbReference type="NCBIfam" id="TIGR01821">
    <property type="entry name" value="5aminolev_synth"/>
    <property type="match status" value="1"/>
</dbReference>
<evidence type="ECO:0000256" key="15">
    <source>
        <dbReference type="RuleBase" id="RU910713"/>
    </source>
</evidence>
<evidence type="ECO:0000256" key="8">
    <source>
        <dbReference type="ARBA" id="ARBA00023133"/>
    </source>
</evidence>
<dbReference type="CDD" id="cd06454">
    <property type="entry name" value="KBL_like"/>
    <property type="match status" value="1"/>
</dbReference>
<name>A0A5J6N0W3_9PROT</name>
<dbReference type="GO" id="GO:0003870">
    <property type="term" value="F:5-aminolevulinate synthase activity"/>
    <property type="evidence" value="ECO:0007669"/>
    <property type="project" value="UniProtKB-EC"/>
</dbReference>
<evidence type="ECO:0000256" key="4">
    <source>
        <dbReference type="ARBA" id="ARBA00011738"/>
    </source>
</evidence>
<dbReference type="InterPro" id="IPR015421">
    <property type="entry name" value="PyrdxlP-dep_Trfase_major"/>
</dbReference>
<evidence type="ECO:0000256" key="6">
    <source>
        <dbReference type="ARBA" id="ARBA00022679"/>
    </source>
</evidence>
<dbReference type="UniPathway" id="UPA00251">
    <property type="reaction ID" value="UER00375"/>
</dbReference>
<dbReference type="GO" id="GO:0030170">
    <property type="term" value="F:pyridoxal phosphate binding"/>
    <property type="evidence" value="ECO:0007669"/>
    <property type="project" value="UniProtKB-UniRule"/>
</dbReference>
<accession>A0A5J6N0W3</accession>
<evidence type="ECO:0000256" key="7">
    <source>
        <dbReference type="ARBA" id="ARBA00022898"/>
    </source>
</evidence>
<dbReference type="InterPro" id="IPR001917">
    <property type="entry name" value="Aminotrans_II_pyridoxalP_BS"/>
</dbReference>
<dbReference type="InterPro" id="IPR015424">
    <property type="entry name" value="PyrdxlP-dep_Trfase"/>
</dbReference>
<evidence type="ECO:0000256" key="5">
    <source>
        <dbReference type="ARBA" id="ARBA00013257"/>
    </source>
</evidence>
<sequence length="431" mass="46698">MRGLGWIAERSGSRSGGDAMNYESFFQAKVDDLKREGRYRVFADLERCAGQFPRARRHRADGRIQDVTVWCSNDYLGMGQHPAVLTAMAEAIERCGAGAGGTRNISGTNHYHVLLERELADLHGKGAALLFTSGYVSNQATLSTLGRVLPNAVIFSDALNHNSMIEGIRHSGAEKHIFRHNDVAHLDELLGRADPTRPKIVAFESVYSMDGDIAPIGAICDVAERHGAMTYLDEVHAVGMYGPRGGGIAERDRLMHRLTVIEGTLAKAFGVVGGYIAGSAALVDFVRSYAPGFIFTSSMAPAVAAGALASVRHLKGSAVERVRLHERAQRLKRVFAEAGLPVMSSESHIVPVKVGDAHLCKQASDRLLDQHAIYVQPINYPTVPRGEERLRFTATPFHSDEHIAALAAAMVETWQTLGLPLAPARHPAAAE</sequence>
<dbReference type="AlphaFoldDB" id="A0A5J6N0W3"/>
<dbReference type="Pfam" id="PF00155">
    <property type="entry name" value="Aminotran_1_2"/>
    <property type="match status" value="1"/>
</dbReference>
<feature type="domain" description="Aminotransferase class I/classII large" evidence="16">
    <location>
        <begin position="66"/>
        <end position="409"/>
    </location>
</feature>
<evidence type="ECO:0000256" key="13">
    <source>
        <dbReference type="ARBA" id="ARBA00047654"/>
    </source>
</evidence>
<evidence type="ECO:0000256" key="11">
    <source>
        <dbReference type="ARBA" id="ARBA00031945"/>
    </source>
</evidence>
<comment type="pathway">
    <text evidence="2 15">Porphyrin-containing compound metabolism; protoporphyrin-IX biosynthesis; 5-aminolevulinate from glycine: step 1/1.</text>
</comment>
<evidence type="ECO:0000256" key="14">
    <source>
        <dbReference type="RuleBase" id="RU003693"/>
    </source>
</evidence>
<dbReference type="KEGG" id="hadh:FRZ61_35700"/>
<evidence type="ECO:0000256" key="9">
    <source>
        <dbReference type="ARBA" id="ARBA00023315"/>
    </source>
</evidence>
<proteinExistence type="inferred from homology"/>
<evidence type="ECO:0000259" key="16">
    <source>
        <dbReference type="Pfam" id="PF00155"/>
    </source>
</evidence>
<keyword evidence="6 15" id="KW-0808">Transferase</keyword>
<evidence type="ECO:0000256" key="3">
    <source>
        <dbReference type="ARBA" id="ARBA00008392"/>
    </source>
</evidence>
<evidence type="ECO:0000256" key="10">
    <source>
        <dbReference type="ARBA" id="ARBA00031691"/>
    </source>
</evidence>
<dbReference type="FunFam" id="3.40.640.10:FF:000006">
    <property type="entry name" value="5-aminolevulinate synthase, mitochondrial"/>
    <property type="match status" value="1"/>
</dbReference>
<keyword evidence="8 15" id="KW-0350">Heme biosynthesis</keyword>
<keyword evidence="9 15" id="KW-0012">Acyltransferase</keyword>
<dbReference type="InterPro" id="IPR004839">
    <property type="entry name" value="Aminotransferase_I/II_large"/>
</dbReference>
<dbReference type="PROSITE" id="PS00599">
    <property type="entry name" value="AA_TRANSFER_CLASS_2"/>
    <property type="match status" value="1"/>
</dbReference>
<dbReference type="PANTHER" id="PTHR13693">
    <property type="entry name" value="CLASS II AMINOTRANSFERASE/8-AMINO-7-OXONONANOATE SYNTHASE"/>
    <property type="match status" value="1"/>
</dbReference>
<reference evidence="17 18" key="1">
    <citation type="submission" date="2019-08" db="EMBL/GenBank/DDBJ databases">
        <title>Hyperibacter terrae gen. nov., sp. nov. and Hyperibacter viscosus sp. nov., two new members in the family Rhodospirillaceae isolated from the rhizosphere of Hypericum perforatum.</title>
        <authorList>
            <person name="Noviana Z."/>
        </authorList>
    </citation>
    <scope>NUCLEOTIDE SEQUENCE [LARGE SCALE GENOMIC DNA]</scope>
    <source>
        <strain evidence="17 18">R5959</strain>
    </source>
</reference>
<comment type="catalytic activity">
    <reaction evidence="13 15">
        <text>succinyl-CoA + glycine + H(+) = 5-aminolevulinate + CO2 + CoA</text>
        <dbReference type="Rhea" id="RHEA:12921"/>
        <dbReference type="ChEBI" id="CHEBI:15378"/>
        <dbReference type="ChEBI" id="CHEBI:16526"/>
        <dbReference type="ChEBI" id="CHEBI:57287"/>
        <dbReference type="ChEBI" id="CHEBI:57292"/>
        <dbReference type="ChEBI" id="CHEBI:57305"/>
        <dbReference type="ChEBI" id="CHEBI:356416"/>
        <dbReference type="EC" id="2.3.1.37"/>
    </reaction>
</comment>
<dbReference type="EMBL" id="CP042582">
    <property type="protein sequence ID" value="QEX23632.1"/>
    <property type="molecule type" value="Genomic_DNA"/>
</dbReference>
<dbReference type="EC" id="2.3.1.37" evidence="5 15"/>
<comment type="subunit">
    <text evidence="4">Homodimer.</text>
</comment>
<organism evidence="17 18">
    <name type="scientific">Hypericibacter adhaerens</name>
    <dbReference type="NCBI Taxonomy" id="2602016"/>
    <lineage>
        <taxon>Bacteria</taxon>
        <taxon>Pseudomonadati</taxon>
        <taxon>Pseudomonadota</taxon>
        <taxon>Alphaproteobacteria</taxon>
        <taxon>Rhodospirillales</taxon>
        <taxon>Dongiaceae</taxon>
        <taxon>Hypericibacter</taxon>
    </lineage>
</organism>
<comment type="cofactor">
    <cofactor evidence="1 14">
        <name>pyridoxal 5'-phosphate</name>
        <dbReference type="ChEBI" id="CHEBI:597326"/>
    </cofactor>
</comment>
<evidence type="ECO:0000256" key="2">
    <source>
        <dbReference type="ARBA" id="ARBA00005029"/>
    </source>
</evidence>
<dbReference type="PANTHER" id="PTHR13693:SF102">
    <property type="entry name" value="2-AMINO-3-KETOBUTYRATE COENZYME A LIGASE, MITOCHONDRIAL"/>
    <property type="match status" value="1"/>
</dbReference>
<evidence type="ECO:0000256" key="1">
    <source>
        <dbReference type="ARBA" id="ARBA00001933"/>
    </source>
</evidence>
<keyword evidence="7 14" id="KW-0663">Pyridoxal phosphate</keyword>
<dbReference type="InterPro" id="IPR050087">
    <property type="entry name" value="AON_synthase_class-II"/>
</dbReference>
<comment type="similarity">
    <text evidence="3 14">Belongs to the class-II pyridoxal-phosphate-dependent aminotransferase family.</text>
</comment>
<dbReference type="GO" id="GO:0006782">
    <property type="term" value="P:protoporphyrinogen IX biosynthetic process"/>
    <property type="evidence" value="ECO:0007669"/>
    <property type="project" value="UniProtKB-UniRule"/>
</dbReference>
<dbReference type="Gene3D" id="3.90.1150.10">
    <property type="entry name" value="Aspartate Aminotransferase, domain 1"/>
    <property type="match status" value="1"/>
</dbReference>
<protein>
    <recommendedName>
        <fullName evidence="5 15">5-aminolevulinate synthase</fullName>
        <ecNumber evidence="5 15">2.3.1.37</ecNumber>
    </recommendedName>
    <alternativeName>
        <fullName evidence="10 15">5-aminolevulinic acid synthase</fullName>
    </alternativeName>
    <alternativeName>
        <fullName evidence="11 15">Delta-ALA synthase</fullName>
    </alternativeName>
    <alternativeName>
        <fullName evidence="12 15">Delta-aminolevulinate synthase</fullName>
    </alternativeName>
</protein>
<keyword evidence="18" id="KW-1185">Reference proteome</keyword>
<gene>
    <name evidence="17" type="primary">hemA</name>
    <name evidence="17" type="ORF">FRZ61_35700</name>
</gene>
<dbReference type="Gene3D" id="3.40.640.10">
    <property type="entry name" value="Type I PLP-dependent aspartate aminotransferase-like (Major domain)"/>
    <property type="match status" value="1"/>
</dbReference>
<evidence type="ECO:0000313" key="17">
    <source>
        <dbReference type="EMBL" id="QEX23632.1"/>
    </source>
</evidence>
<evidence type="ECO:0000256" key="12">
    <source>
        <dbReference type="ARBA" id="ARBA00032773"/>
    </source>
</evidence>
<dbReference type="Proteomes" id="UP000325797">
    <property type="component" value="Chromosome"/>
</dbReference>
<dbReference type="InterPro" id="IPR015422">
    <property type="entry name" value="PyrdxlP-dep_Trfase_small"/>
</dbReference>
<evidence type="ECO:0000313" key="18">
    <source>
        <dbReference type="Proteomes" id="UP000325797"/>
    </source>
</evidence>
<dbReference type="SUPFAM" id="SSF53383">
    <property type="entry name" value="PLP-dependent transferases"/>
    <property type="match status" value="1"/>
</dbReference>
<dbReference type="InterPro" id="IPR010961">
    <property type="entry name" value="4pyrrol_synth_NH2levulA_synth"/>
</dbReference>